<evidence type="ECO:0000313" key="3">
    <source>
        <dbReference type="Proteomes" id="UP000680865"/>
    </source>
</evidence>
<evidence type="ECO:0000313" key="2">
    <source>
        <dbReference type="EMBL" id="GIM84799.1"/>
    </source>
</evidence>
<evidence type="ECO:0000259" key="1">
    <source>
        <dbReference type="Pfam" id="PF00535"/>
    </source>
</evidence>
<sequence>MPTVSIITAAYAPSAEFLPETIASVAAQKMPAGWDIEWVVQEDGAEPFLAEMFAGVSNVSYAANGRQLGIAGTRNLALERASGGLLRVLDSDDLLLPNALESLIPHFLGGSTQWAVGQADDLMTDGSRVSWDPLIPTGPVPAGAVNNYAIEHGGNWPIHCAGLMLRTDMVRALGGWAGTPNDEDIILFSALSEICDGYNDPSVTWLYRQHAGQVTRTASWRAQSAVGRHIALQRVNAVRTLGLISTGTPPVDVAGGERLRVDQPVKDHDSTEYL</sequence>
<dbReference type="CDD" id="cd00761">
    <property type="entry name" value="Glyco_tranf_GTA_type"/>
    <property type="match status" value="1"/>
</dbReference>
<dbReference type="SUPFAM" id="SSF53448">
    <property type="entry name" value="Nucleotide-diphospho-sugar transferases"/>
    <property type="match status" value="1"/>
</dbReference>
<dbReference type="AlphaFoldDB" id="A0A919W245"/>
<feature type="domain" description="Glycosyltransferase 2-like" evidence="1">
    <location>
        <begin position="5"/>
        <end position="120"/>
    </location>
</feature>
<dbReference type="Gene3D" id="3.90.550.10">
    <property type="entry name" value="Spore Coat Polysaccharide Biosynthesis Protein SpsA, Chain A"/>
    <property type="match status" value="1"/>
</dbReference>
<dbReference type="InterPro" id="IPR001173">
    <property type="entry name" value="Glyco_trans_2-like"/>
</dbReference>
<keyword evidence="3" id="KW-1185">Reference proteome</keyword>
<name>A0A919W245_9ACTN</name>
<dbReference type="Pfam" id="PF00535">
    <property type="entry name" value="Glycos_transf_2"/>
    <property type="match status" value="1"/>
</dbReference>
<dbReference type="GO" id="GO:0016740">
    <property type="term" value="F:transferase activity"/>
    <property type="evidence" value="ECO:0007669"/>
    <property type="project" value="UniProtKB-KW"/>
</dbReference>
<accession>A0A919W245</accession>
<gene>
    <name evidence="2" type="ORF">Aco04nite_93210</name>
</gene>
<dbReference type="InterPro" id="IPR029044">
    <property type="entry name" value="Nucleotide-diphossugar_trans"/>
</dbReference>
<proteinExistence type="predicted"/>
<organism evidence="2 3">
    <name type="scientific">Winogradskya consettensis</name>
    <dbReference type="NCBI Taxonomy" id="113560"/>
    <lineage>
        <taxon>Bacteria</taxon>
        <taxon>Bacillati</taxon>
        <taxon>Actinomycetota</taxon>
        <taxon>Actinomycetes</taxon>
        <taxon>Micromonosporales</taxon>
        <taxon>Micromonosporaceae</taxon>
        <taxon>Winogradskya</taxon>
    </lineage>
</organism>
<dbReference type="RefSeq" id="WP_213003591.1">
    <property type="nucleotide sequence ID" value="NZ_BAAATW010000011.1"/>
</dbReference>
<dbReference type="Proteomes" id="UP000680865">
    <property type="component" value="Unassembled WGS sequence"/>
</dbReference>
<comment type="caution">
    <text evidence="2">The sequence shown here is derived from an EMBL/GenBank/DDBJ whole genome shotgun (WGS) entry which is preliminary data.</text>
</comment>
<keyword evidence="2" id="KW-0808">Transferase</keyword>
<reference evidence="2" key="1">
    <citation type="submission" date="2021-03" db="EMBL/GenBank/DDBJ databases">
        <title>Whole genome shotgun sequence of Actinoplanes consettensis NBRC 14913.</title>
        <authorList>
            <person name="Komaki H."/>
            <person name="Tamura T."/>
        </authorList>
    </citation>
    <scope>NUCLEOTIDE SEQUENCE</scope>
    <source>
        <strain evidence="2">NBRC 14913</strain>
    </source>
</reference>
<protein>
    <submittedName>
        <fullName evidence="2">Glycosyl transferase</fullName>
    </submittedName>
</protein>
<dbReference type="EMBL" id="BOQP01000071">
    <property type="protein sequence ID" value="GIM84799.1"/>
    <property type="molecule type" value="Genomic_DNA"/>
</dbReference>